<name>A0ACA9Q0Q8_9GLOM</name>
<evidence type="ECO:0000313" key="2">
    <source>
        <dbReference type="Proteomes" id="UP000789920"/>
    </source>
</evidence>
<evidence type="ECO:0000313" key="1">
    <source>
        <dbReference type="EMBL" id="CAG8728324.1"/>
    </source>
</evidence>
<accession>A0ACA9Q0Q8</accession>
<keyword evidence="2" id="KW-1185">Reference proteome</keyword>
<reference evidence="1" key="1">
    <citation type="submission" date="2021-06" db="EMBL/GenBank/DDBJ databases">
        <authorList>
            <person name="Kallberg Y."/>
            <person name="Tangrot J."/>
            <person name="Rosling A."/>
        </authorList>
    </citation>
    <scope>NUCLEOTIDE SEQUENCE</scope>
    <source>
        <strain evidence="1">MA461A</strain>
    </source>
</reference>
<dbReference type="Proteomes" id="UP000789920">
    <property type="component" value="Unassembled WGS sequence"/>
</dbReference>
<dbReference type="EMBL" id="CAJVQC010024945">
    <property type="protein sequence ID" value="CAG8728324.1"/>
    <property type="molecule type" value="Genomic_DNA"/>
</dbReference>
<organism evidence="1 2">
    <name type="scientific">Racocetra persica</name>
    <dbReference type="NCBI Taxonomy" id="160502"/>
    <lineage>
        <taxon>Eukaryota</taxon>
        <taxon>Fungi</taxon>
        <taxon>Fungi incertae sedis</taxon>
        <taxon>Mucoromycota</taxon>
        <taxon>Glomeromycotina</taxon>
        <taxon>Glomeromycetes</taxon>
        <taxon>Diversisporales</taxon>
        <taxon>Gigasporaceae</taxon>
        <taxon>Racocetra</taxon>
    </lineage>
</organism>
<sequence>MTDNNRGNYYIIADHLRTTIFALADGAVFEPKGRGYILKKLVKKVAWLAYFLNLARENLRAISEELITVNSSYYPYLQEKKAAIISSIEKELGKSQQLIIEAVRKLDNYFSPEITAQDIFFWYDTQVKGEEIKQLWKELEAVKTERDGLRDATTKFIRNNNGEILEQNENKKSINSENKLEIINADYEKQLAEANKLRRKVRTRN</sequence>
<protein>
    <submittedName>
        <fullName evidence="1">26081_t:CDS:1</fullName>
    </submittedName>
</protein>
<proteinExistence type="predicted"/>
<gene>
    <name evidence="1" type="ORF">RPERSI_LOCUS11910</name>
</gene>
<comment type="caution">
    <text evidence="1">The sequence shown here is derived from an EMBL/GenBank/DDBJ whole genome shotgun (WGS) entry which is preliminary data.</text>
</comment>